<dbReference type="AlphaFoldDB" id="A0A8J2L752"/>
<evidence type="ECO:0000313" key="2">
    <source>
        <dbReference type="Proteomes" id="UP000708208"/>
    </source>
</evidence>
<dbReference type="Proteomes" id="UP000708208">
    <property type="component" value="Unassembled WGS sequence"/>
</dbReference>
<proteinExistence type="predicted"/>
<evidence type="ECO:0000313" key="1">
    <source>
        <dbReference type="EMBL" id="CAG7826428.1"/>
    </source>
</evidence>
<organism evidence="1 2">
    <name type="scientific">Allacma fusca</name>
    <dbReference type="NCBI Taxonomy" id="39272"/>
    <lineage>
        <taxon>Eukaryota</taxon>
        <taxon>Metazoa</taxon>
        <taxon>Ecdysozoa</taxon>
        <taxon>Arthropoda</taxon>
        <taxon>Hexapoda</taxon>
        <taxon>Collembola</taxon>
        <taxon>Symphypleona</taxon>
        <taxon>Sminthuridae</taxon>
        <taxon>Allacma</taxon>
    </lineage>
</organism>
<protein>
    <submittedName>
        <fullName evidence="1">Uncharacterized protein</fullName>
    </submittedName>
</protein>
<name>A0A8J2L752_9HEXA</name>
<keyword evidence="2" id="KW-1185">Reference proteome</keyword>
<reference evidence="1" key="1">
    <citation type="submission" date="2021-06" db="EMBL/GenBank/DDBJ databases">
        <authorList>
            <person name="Hodson N. C."/>
            <person name="Mongue J. A."/>
            <person name="Jaron S. K."/>
        </authorList>
    </citation>
    <scope>NUCLEOTIDE SEQUENCE</scope>
</reference>
<sequence>MSTWSPLRHPTSSNSNHEPMNSLYQCSVFTASGLFLSLSVKLGLVSQNSLLEETPADRTCRRCELPLRLVTRADNNYDKRIY</sequence>
<accession>A0A8J2L752</accession>
<gene>
    <name evidence="1" type="ORF">AFUS01_LOCUS36481</name>
</gene>
<dbReference type="EMBL" id="CAJVCH010539740">
    <property type="protein sequence ID" value="CAG7826428.1"/>
    <property type="molecule type" value="Genomic_DNA"/>
</dbReference>
<comment type="caution">
    <text evidence="1">The sequence shown here is derived from an EMBL/GenBank/DDBJ whole genome shotgun (WGS) entry which is preliminary data.</text>
</comment>